<name>A0AAN8EBL8_9EURO</name>
<reference evidence="2 3" key="1">
    <citation type="submission" date="2022-12" db="EMBL/GenBank/DDBJ databases">
        <title>Genomic features and morphological characterization of a novel Knufia sp. strain isolated from spacecraft assembly facility.</title>
        <authorList>
            <person name="Teixeira M."/>
            <person name="Chander A.M."/>
            <person name="Stajich J.E."/>
            <person name="Venkateswaran K."/>
        </authorList>
    </citation>
    <scope>NUCLEOTIDE SEQUENCE [LARGE SCALE GENOMIC DNA]</scope>
    <source>
        <strain evidence="2 3">FJI-L2-BK-P2</strain>
    </source>
</reference>
<feature type="compositionally biased region" description="Low complexity" evidence="1">
    <location>
        <begin position="250"/>
        <end position="261"/>
    </location>
</feature>
<dbReference type="EMBL" id="JAKLMC020000022">
    <property type="protein sequence ID" value="KAK5951153.1"/>
    <property type="molecule type" value="Genomic_DNA"/>
</dbReference>
<feature type="compositionally biased region" description="Polar residues" evidence="1">
    <location>
        <begin position="262"/>
        <end position="288"/>
    </location>
</feature>
<organism evidence="2 3">
    <name type="scientific">Knufia fluminis</name>
    <dbReference type="NCBI Taxonomy" id="191047"/>
    <lineage>
        <taxon>Eukaryota</taxon>
        <taxon>Fungi</taxon>
        <taxon>Dikarya</taxon>
        <taxon>Ascomycota</taxon>
        <taxon>Pezizomycotina</taxon>
        <taxon>Eurotiomycetes</taxon>
        <taxon>Chaetothyriomycetidae</taxon>
        <taxon>Chaetothyriales</taxon>
        <taxon>Trichomeriaceae</taxon>
        <taxon>Knufia</taxon>
    </lineage>
</organism>
<evidence type="ECO:0000313" key="3">
    <source>
        <dbReference type="Proteomes" id="UP001316803"/>
    </source>
</evidence>
<comment type="caution">
    <text evidence="2">The sequence shown here is derived from an EMBL/GenBank/DDBJ whole genome shotgun (WGS) entry which is preliminary data.</text>
</comment>
<feature type="compositionally biased region" description="Low complexity" evidence="1">
    <location>
        <begin position="314"/>
        <end position="323"/>
    </location>
</feature>
<gene>
    <name evidence="2" type="ORF">OHC33_007906</name>
</gene>
<feature type="region of interest" description="Disordered" evidence="1">
    <location>
        <begin position="349"/>
        <end position="383"/>
    </location>
</feature>
<feature type="region of interest" description="Disordered" evidence="1">
    <location>
        <begin position="83"/>
        <end position="110"/>
    </location>
</feature>
<proteinExistence type="predicted"/>
<accession>A0AAN8EBL8</accession>
<feature type="compositionally biased region" description="Polar residues" evidence="1">
    <location>
        <begin position="198"/>
        <end position="208"/>
    </location>
</feature>
<sequence length="472" mass="51458">MIYFKCLSGGCGKKMTYLTDNRGCNLCGAPCEIVDEPGIPTHNSANLVSTSRCFVDKGTSMEEDKDKDKCDDLTESMSKLALPETSKTEELIPPITDNEENTSEDPSQGWNIIPVKKLPVSRDRLQQEVQEAQESDRLVQAPDSRFVLSSKGTQRDIDLYSNPFASLRWDFGKVSQTNQSQSEATNSLPVNCIDKVQKSASKAPSGTDKSVVPSRHNLERDHQASPISTKGSSKGAVKHTEEKENSACCDTATAKASDSSSVEQLNSDPIALTTSPVTRDTPAESTVSYVIIPEPTTLDKDDDTTIGVPRKQATGPTSTTTPTEGQDPVYKVATQEDIDKFFERCKKKDKKRAGKARRQAAAASAEESPKQPVAKKSRAKQPVAVLEKPEPIVIPSSTTSGADGWNAVARKGRFTKETSVKGRKAVHATSYLARQAEEDEEDEFLGTAIQVRFGMNGAKHDARRVVPRYVID</sequence>
<feature type="region of interest" description="Disordered" evidence="1">
    <location>
        <begin position="198"/>
        <end position="332"/>
    </location>
</feature>
<feature type="compositionally biased region" description="Basic residues" evidence="1">
    <location>
        <begin position="349"/>
        <end position="358"/>
    </location>
</feature>
<evidence type="ECO:0000313" key="2">
    <source>
        <dbReference type="EMBL" id="KAK5951153.1"/>
    </source>
</evidence>
<dbReference type="AlphaFoldDB" id="A0AAN8EBL8"/>
<dbReference type="Proteomes" id="UP001316803">
    <property type="component" value="Unassembled WGS sequence"/>
</dbReference>
<keyword evidence="3" id="KW-1185">Reference proteome</keyword>
<protein>
    <submittedName>
        <fullName evidence="2">Uncharacterized protein</fullName>
    </submittedName>
</protein>
<evidence type="ECO:0000256" key="1">
    <source>
        <dbReference type="SAM" id="MobiDB-lite"/>
    </source>
</evidence>